<evidence type="ECO:0000256" key="1">
    <source>
        <dbReference type="PROSITE-ProRule" id="PRU00339"/>
    </source>
</evidence>
<evidence type="ECO:0000313" key="4">
    <source>
        <dbReference type="EMBL" id="PWU98108.1"/>
    </source>
</evidence>
<dbReference type="InterPro" id="IPR001623">
    <property type="entry name" value="DnaJ_domain"/>
</dbReference>
<feature type="region of interest" description="Disordered" evidence="2">
    <location>
        <begin position="411"/>
        <end position="461"/>
    </location>
</feature>
<dbReference type="VEuPathDB" id="TriTrypDB:TcCLB.506009.30"/>
<protein>
    <submittedName>
        <fullName evidence="4">Putative TPR-repeat-containing chaperone protein DNAJ</fullName>
    </submittedName>
</protein>
<dbReference type="VEuPathDB" id="TriTrypDB:BCY84_16174"/>
<dbReference type="SUPFAM" id="SSF48452">
    <property type="entry name" value="TPR-like"/>
    <property type="match status" value="2"/>
</dbReference>
<feature type="compositionally biased region" description="Basic and acidic residues" evidence="2">
    <location>
        <begin position="834"/>
        <end position="860"/>
    </location>
</feature>
<dbReference type="PROSITE" id="PS50005">
    <property type="entry name" value="TPR"/>
    <property type="match status" value="2"/>
</dbReference>
<sequence length="967" mass="108804">MSVRHLGGALRWVVIESLEERLRAMQERLQGWGVTAVMLGTDAASSDLQQCREVGLKRDINLAAEYAAAQKEEKQPFVPTEDRSGSQEPLLRRQIRVLEQLSALILEQIAKCRGAGEETRLGGLEEELREAVELRSSATNCLQACLTEEGRTSSEVNTLSSECTSESSNLASVYRAVSSTSNDYNEVKGNVPSNECRAASAFFVPSRNGELFHLRSASALETDPQFTSVSMEGWMDRKSSSPGAGTTNKKRPASSSTPRLPQKNTERFYVYGVAMVPERPKTKRPATAKASRRDCMCGGDHCSITSHYGDLEPKEMKEFNLTDKEVEVVDAAGVGVSVVVRRMLRPSRQQRQSKCRVSPDSMNKIRMTYRPALTVRRDVRKSRLQEIVPGLRESTEAATVAVDAARAAVAASSSSAPHTPRASAVQGSGKQQSSSIGHLHQGSEEWKKQGRKRPGYTTRSSRSFNHDAEFIQVCRERGNRCMRNKQYEAAVKAYSEAIERDPENDIILCNRAAAYFLLNQYALTLMDCESVLSRSPSNLKAHWRAAKALLYTNNVQAARRHYRVAREMCVNLVEERAIAEEMKALRAYEMYYVYMKECRWIDSVECADQLLRAFGSTGVVGLPWQCRKLEALLNLDSWRTLEEIKRLRKAHPKYAELLFLHAKCLFYCVHDPNSTGEILELIQAACRQKEIEGCSQDSRYTHLERTVVSFEHHRDRGNTAYESGDWMEAYTAYTRCLTLDPLNKSLIAVTYCNRAAASMQCGRWNDALSDVHRSIQINGNNAKVYARRARIYLHFMRDKARVGIDYLQFAINDLRRAVELAPTDENRQQLAEAMKLKEREERSKDSRSSDGNEDTDRGRNPNETPRFYSNDANSASGGPRQKTYGQSGDAPNIFASENSKAHCTKVLGLENTAGLDARSLTRAYREAALRWHPDRWIGSGPGEHEAAEQKFKEIHTAYQTLKETMVR</sequence>
<dbReference type="VEuPathDB" id="TriTrypDB:ECC02_003879"/>
<reference evidence="4 5" key="1">
    <citation type="journal article" date="2018" name="Microb. Genom.">
        <title>Expanding an expanded genome: long-read sequencing of Trypanosoma cruzi.</title>
        <authorList>
            <person name="Berna L."/>
            <person name="Rodriguez M."/>
            <person name="Chiribao M.L."/>
            <person name="Parodi-Talice A."/>
            <person name="Pita S."/>
            <person name="Rijo G."/>
            <person name="Alvarez-Valin F."/>
            <person name="Robello C."/>
        </authorList>
    </citation>
    <scope>NUCLEOTIDE SEQUENCE [LARGE SCALE GENOMIC DNA]</scope>
    <source>
        <strain evidence="4 5">Dm28c</strain>
    </source>
</reference>
<evidence type="ECO:0000259" key="3">
    <source>
        <dbReference type="PROSITE" id="PS50076"/>
    </source>
</evidence>
<dbReference type="SUPFAM" id="SSF46565">
    <property type="entry name" value="Chaperone J-domain"/>
    <property type="match status" value="1"/>
</dbReference>
<dbReference type="VEuPathDB" id="TriTrypDB:Tc_MARK_8515"/>
<gene>
    <name evidence="4" type="ORF">C4B63_13g212</name>
</gene>
<dbReference type="InterPro" id="IPR052758">
    <property type="entry name" value="SRC_co-chaperone"/>
</dbReference>
<dbReference type="VEuPathDB" id="TriTrypDB:C3747_73g25"/>
<evidence type="ECO:0000256" key="2">
    <source>
        <dbReference type="SAM" id="MobiDB-lite"/>
    </source>
</evidence>
<dbReference type="VEuPathDB" id="TriTrypDB:TcBrA4_0003950"/>
<dbReference type="PANTHER" id="PTHR44200">
    <property type="entry name" value="DNAJ HOMOLOG SUBFAMILY C MEMBER 7"/>
    <property type="match status" value="1"/>
</dbReference>
<accession>A0A2V2VS72</accession>
<dbReference type="PANTHER" id="PTHR44200:SF1">
    <property type="entry name" value="DNAJ HOMOLOG SUBFAMILY C MEMBER 7"/>
    <property type="match status" value="1"/>
</dbReference>
<feature type="domain" description="J" evidence="3">
    <location>
        <begin position="902"/>
        <end position="967"/>
    </location>
</feature>
<dbReference type="VEuPathDB" id="TriTrypDB:TcCLB.510297.30"/>
<name>A0A2V2VS72_TRYCR</name>
<dbReference type="AlphaFoldDB" id="A0A2V2VS72"/>
<dbReference type="Pfam" id="PF00226">
    <property type="entry name" value="DnaJ"/>
    <property type="match status" value="1"/>
</dbReference>
<dbReference type="VEuPathDB" id="TriTrypDB:C4B63_13g212"/>
<dbReference type="PROSITE" id="PS50076">
    <property type="entry name" value="DNAJ_2"/>
    <property type="match status" value="1"/>
</dbReference>
<evidence type="ECO:0000313" key="5">
    <source>
        <dbReference type="Proteomes" id="UP000246121"/>
    </source>
</evidence>
<dbReference type="SMART" id="SM00028">
    <property type="entry name" value="TPR"/>
    <property type="match status" value="5"/>
</dbReference>
<dbReference type="VEuPathDB" id="TriTrypDB:TCSYLVIO_009975"/>
<feature type="compositionally biased region" description="Low complexity" evidence="2">
    <location>
        <begin position="411"/>
        <end position="437"/>
    </location>
</feature>
<dbReference type="CDD" id="cd06257">
    <property type="entry name" value="DnaJ"/>
    <property type="match status" value="1"/>
</dbReference>
<dbReference type="VEuPathDB" id="TriTrypDB:TcCL_NonESM08476"/>
<feature type="repeat" description="TPR" evidence="1">
    <location>
        <begin position="710"/>
        <end position="743"/>
    </location>
</feature>
<proteinExistence type="predicted"/>
<feature type="region of interest" description="Disordered" evidence="2">
    <location>
        <begin position="231"/>
        <end position="262"/>
    </location>
</feature>
<dbReference type="InterPro" id="IPR019734">
    <property type="entry name" value="TPR_rpt"/>
</dbReference>
<feature type="region of interest" description="Disordered" evidence="2">
    <location>
        <begin position="834"/>
        <end position="893"/>
    </location>
</feature>
<dbReference type="Gene3D" id="1.10.287.110">
    <property type="entry name" value="DnaJ domain"/>
    <property type="match status" value="1"/>
</dbReference>
<comment type="caution">
    <text evidence="4">The sequence shown here is derived from an EMBL/GenBank/DDBJ whole genome shotgun (WGS) entry which is preliminary data.</text>
</comment>
<dbReference type="SMART" id="SM00271">
    <property type="entry name" value="DnaJ"/>
    <property type="match status" value="1"/>
</dbReference>
<feature type="compositionally biased region" description="Polar residues" evidence="2">
    <location>
        <begin position="240"/>
        <end position="262"/>
    </location>
</feature>
<dbReference type="EMBL" id="PRFA01000013">
    <property type="protein sequence ID" value="PWU98108.1"/>
    <property type="molecule type" value="Genomic_DNA"/>
</dbReference>
<dbReference type="Pfam" id="PF13414">
    <property type="entry name" value="TPR_11"/>
    <property type="match status" value="1"/>
</dbReference>
<feature type="repeat" description="TPR" evidence="1">
    <location>
        <begin position="471"/>
        <end position="504"/>
    </location>
</feature>
<dbReference type="VEuPathDB" id="TriTrypDB:TcYC6_0079980"/>
<dbReference type="Proteomes" id="UP000246121">
    <property type="component" value="Unassembled WGS sequence"/>
</dbReference>
<dbReference type="InterPro" id="IPR011990">
    <property type="entry name" value="TPR-like_helical_dom_sf"/>
</dbReference>
<dbReference type="VEuPathDB" id="TriTrypDB:TCDM_01165"/>
<dbReference type="VEuPathDB" id="TriTrypDB:TcG_02476"/>
<dbReference type="InterPro" id="IPR036869">
    <property type="entry name" value="J_dom_sf"/>
</dbReference>
<organism evidence="4 5">
    <name type="scientific">Trypanosoma cruzi</name>
    <dbReference type="NCBI Taxonomy" id="5693"/>
    <lineage>
        <taxon>Eukaryota</taxon>
        <taxon>Discoba</taxon>
        <taxon>Euglenozoa</taxon>
        <taxon>Kinetoplastea</taxon>
        <taxon>Metakinetoplastina</taxon>
        <taxon>Trypanosomatida</taxon>
        <taxon>Trypanosomatidae</taxon>
        <taxon>Trypanosoma</taxon>
        <taxon>Schizotrypanum</taxon>
    </lineage>
</organism>
<dbReference type="Gene3D" id="1.25.40.10">
    <property type="entry name" value="Tetratricopeptide repeat domain"/>
    <property type="match status" value="2"/>
</dbReference>
<keyword evidence="1" id="KW-0802">TPR repeat</keyword>